<dbReference type="InterPro" id="IPR004843">
    <property type="entry name" value="Calcineurin-like_PHP"/>
</dbReference>
<dbReference type="Proteomes" id="UP000236742">
    <property type="component" value="Unassembled WGS sequence"/>
</dbReference>
<evidence type="ECO:0000313" key="2">
    <source>
        <dbReference type="EMBL" id="SEF70617.1"/>
    </source>
</evidence>
<proteinExistence type="predicted"/>
<sequence length="220" mass="24080">MKGHDFTLAGARLTALGSGALWWSEHRLLCVSDLHLGKSERIARRGGATLPPYDTRDTLNRLAVDLARTEARIVVCLGDSFDDLDAAEALPEEERLWIARLQAGRRWVWIEGNHDPGPLDLGGTHLAELPLAPLTFRHIARPGAAGEISGHYHPKATIRARGRAITRPAFLVDRDRVILPAYGTYTGGLHSHDAALAELMRPEAVAILTGPRPQPVPMPR</sequence>
<dbReference type="PANTHER" id="PTHR39323:SF1">
    <property type="entry name" value="BLR1149 PROTEIN"/>
    <property type="match status" value="1"/>
</dbReference>
<evidence type="ECO:0000259" key="1">
    <source>
        <dbReference type="Pfam" id="PF00149"/>
    </source>
</evidence>
<dbReference type="EMBL" id="FNVD01000003">
    <property type="protein sequence ID" value="SEF70617.1"/>
    <property type="molecule type" value="Genomic_DNA"/>
</dbReference>
<dbReference type="InterPro" id="IPR026336">
    <property type="entry name" value="PdeM-like"/>
</dbReference>
<dbReference type="Pfam" id="PF00149">
    <property type="entry name" value="Metallophos"/>
    <property type="match status" value="1"/>
</dbReference>
<dbReference type="PANTHER" id="PTHR39323">
    <property type="entry name" value="BLR1149 PROTEIN"/>
    <property type="match status" value="1"/>
</dbReference>
<dbReference type="SUPFAM" id="SSF56300">
    <property type="entry name" value="Metallo-dependent phosphatases"/>
    <property type="match status" value="1"/>
</dbReference>
<name>A0A1H5U8M0_9RHOB</name>
<dbReference type="Gene3D" id="3.60.21.10">
    <property type="match status" value="1"/>
</dbReference>
<dbReference type="GO" id="GO:0016787">
    <property type="term" value="F:hydrolase activity"/>
    <property type="evidence" value="ECO:0007669"/>
    <property type="project" value="InterPro"/>
</dbReference>
<reference evidence="2 3" key="1">
    <citation type="submission" date="2016-10" db="EMBL/GenBank/DDBJ databases">
        <authorList>
            <person name="de Groot N.N."/>
        </authorList>
    </citation>
    <scope>NUCLEOTIDE SEQUENCE [LARGE SCALE GENOMIC DNA]</scope>
    <source>
        <strain evidence="2 3">DSM 23413</strain>
    </source>
</reference>
<dbReference type="InterPro" id="IPR024173">
    <property type="entry name" value="Pesterase_MJ0037-like"/>
</dbReference>
<dbReference type="AlphaFoldDB" id="A0A1H5U8M0"/>
<dbReference type="PIRSF" id="PIRSF000887">
    <property type="entry name" value="Pesterase_MJ0037"/>
    <property type="match status" value="1"/>
</dbReference>
<dbReference type="NCBIfam" id="TIGR04123">
    <property type="entry name" value="P_estr_lig_assc"/>
    <property type="match status" value="1"/>
</dbReference>
<dbReference type="OrthoDB" id="9795838at2"/>
<protein>
    <recommendedName>
        <fullName evidence="1">Calcineurin-like phosphoesterase domain-containing protein</fullName>
    </recommendedName>
</protein>
<evidence type="ECO:0000313" key="3">
    <source>
        <dbReference type="Proteomes" id="UP000236742"/>
    </source>
</evidence>
<keyword evidence="3" id="KW-1185">Reference proteome</keyword>
<dbReference type="InterPro" id="IPR029052">
    <property type="entry name" value="Metallo-depent_PP-like"/>
</dbReference>
<organism evidence="2 3">
    <name type="scientific">Jhaorihella thermophila</name>
    <dbReference type="NCBI Taxonomy" id="488547"/>
    <lineage>
        <taxon>Bacteria</taxon>
        <taxon>Pseudomonadati</taxon>
        <taxon>Pseudomonadota</taxon>
        <taxon>Alphaproteobacteria</taxon>
        <taxon>Rhodobacterales</taxon>
        <taxon>Paracoccaceae</taxon>
        <taxon>Jhaorihella</taxon>
    </lineage>
</organism>
<dbReference type="RefSeq" id="WP_104007187.1">
    <property type="nucleotide sequence ID" value="NZ_FNVD01000003.1"/>
</dbReference>
<gene>
    <name evidence="2" type="ORF">SAMN05421751_103240</name>
</gene>
<feature type="domain" description="Calcineurin-like phosphoesterase" evidence="1">
    <location>
        <begin position="27"/>
        <end position="123"/>
    </location>
</feature>
<accession>A0A1H5U8M0</accession>